<dbReference type="AlphaFoldDB" id="A0A0S7BJ30"/>
<evidence type="ECO:0000313" key="2">
    <source>
        <dbReference type="EMBL" id="GAP14470.1"/>
    </source>
</evidence>
<keyword evidence="2" id="KW-0808">Transferase</keyword>
<dbReference type="CDD" id="cd04301">
    <property type="entry name" value="NAT_SF"/>
    <property type="match status" value="1"/>
</dbReference>
<evidence type="ECO:0000259" key="1">
    <source>
        <dbReference type="PROSITE" id="PS51186"/>
    </source>
</evidence>
<dbReference type="RefSeq" id="WP_075073726.1">
    <property type="nucleotide sequence ID" value="NZ_DF967972.1"/>
</dbReference>
<dbReference type="InterPro" id="IPR016181">
    <property type="entry name" value="Acyl_CoA_acyltransferase"/>
</dbReference>
<evidence type="ECO:0000313" key="3">
    <source>
        <dbReference type="Proteomes" id="UP000055060"/>
    </source>
</evidence>
<dbReference type="Gene3D" id="3.40.630.30">
    <property type="match status" value="1"/>
</dbReference>
<keyword evidence="3" id="KW-1185">Reference proteome</keyword>
<dbReference type="SUPFAM" id="SSF55729">
    <property type="entry name" value="Acyl-CoA N-acyltransferases (Nat)"/>
    <property type="match status" value="1"/>
</dbReference>
<dbReference type="Pfam" id="PF13508">
    <property type="entry name" value="Acetyltransf_7"/>
    <property type="match status" value="1"/>
</dbReference>
<organism evidence="2">
    <name type="scientific">Longilinea arvoryzae</name>
    <dbReference type="NCBI Taxonomy" id="360412"/>
    <lineage>
        <taxon>Bacteria</taxon>
        <taxon>Bacillati</taxon>
        <taxon>Chloroflexota</taxon>
        <taxon>Anaerolineae</taxon>
        <taxon>Anaerolineales</taxon>
        <taxon>Anaerolineaceae</taxon>
        <taxon>Longilinea</taxon>
    </lineage>
</organism>
<proteinExistence type="predicted"/>
<dbReference type="GO" id="GO:0016747">
    <property type="term" value="F:acyltransferase activity, transferring groups other than amino-acyl groups"/>
    <property type="evidence" value="ECO:0007669"/>
    <property type="project" value="InterPro"/>
</dbReference>
<gene>
    <name evidence="2" type="ORF">LARV_02240</name>
</gene>
<name>A0A0S7BJ30_9CHLR</name>
<dbReference type="STRING" id="360412.LARV_02240"/>
<dbReference type="PROSITE" id="PS51186">
    <property type="entry name" value="GNAT"/>
    <property type="match status" value="1"/>
</dbReference>
<dbReference type="EMBL" id="DF967972">
    <property type="protein sequence ID" value="GAP14470.1"/>
    <property type="molecule type" value="Genomic_DNA"/>
</dbReference>
<protein>
    <submittedName>
        <fullName evidence="2">Acetyltransferases</fullName>
    </submittedName>
</protein>
<sequence>MSDQDRCIGFARIDDLPSWMDLVELVRWNFPGLETEELLEGYRQTVIKNMDRDTAICARDAGKVIGVLLFSVNQCTLSCMAVHPDYRRQGIASGMIRLMLERLPAGRDVQVITFREGDEKGIAPRALYKSLGFVEGEFCNEFDYPEQKFILHR</sequence>
<reference evidence="2" key="1">
    <citation type="submission" date="2015-07" db="EMBL/GenBank/DDBJ databases">
        <title>Draft Genome Sequences of Anaerolinea thermolimosa IMO-1, Bellilinea caldifistulae GOMI-1, Leptolinea tardivitalis YMTK-2, Levilinea saccharolytica KIBI-1,Longilinea arvoryzae KOME-1, Previously Described as Members of the Anaerolineaceae (Chloroflexi).</title>
        <authorList>
            <person name="Sekiguchi Y."/>
            <person name="Ohashi A."/>
            <person name="Matsuura N."/>
            <person name="Tourlousse M.D."/>
        </authorList>
    </citation>
    <scope>NUCLEOTIDE SEQUENCE [LARGE SCALE GENOMIC DNA]</scope>
    <source>
        <strain evidence="2">KOME-1</strain>
    </source>
</reference>
<dbReference type="Proteomes" id="UP000055060">
    <property type="component" value="Unassembled WGS sequence"/>
</dbReference>
<feature type="domain" description="N-acetyltransferase" evidence="1">
    <location>
        <begin position="11"/>
        <end position="151"/>
    </location>
</feature>
<dbReference type="InterPro" id="IPR000182">
    <property type="entry name" value="GNAT_dom"/>
</dbReference>
<dbReference type="OrthoDB" id="8365150at2"/>
<accession>A0A0S7BJ30</accession>